<accession>A0A521BNG6</accession>
<proteinExistence type="predicted"/>
<dbReference type="OrthoDB" id="2897314at2"/>
<keyword evidence="2" id="KW-1185">Reference proteome</keyword>
<organism evidence="1 2">
    <name type="scientific">Melghirimyces algeriensis</name>
    <dbReference type="NCBI Taxonomy" id="910412"/>
    <lineage>
        <taxon>Bacteria</taxon>
        <taxon>Bacillati</taxon>
        <taxon>Bacillota</taxon>
        <taxon>Bacilli</taxon>
        <taxon>Bacillales</taxon>
        <taxon>Thermoactinomycetaceae</taxon>
        <taxon>Melghirimyces</taxon>
    </lineage>
</organism>
<dbReference type="RefSeq" id="WP_142504541.1">
    <property type="nucleotide sequence ID" value="NZ_FXTI01000002.1"/>
</dbReference>
<sequence length="316" mass="35190">MPKTPYRDLESEDILSAHLSGLQHSVNKMEEVLNMQTRSVTGHPLKPVNDQEDAGMRYRIYEGSIRNWLEDPAPVIYRNGLKLDPAAYTISPAHGVILFDEPQHANDEFTADFTCIDARSLVLEASQGIHLPLQQAGLLTHLREGTPSLVSASNVLVNENTLDLFPLMIRQRTVITEAGVRLGKYTTADILVRVALYQDTGGAYPGELLAESPEIAYHGTEGDEPHEWKFVELNLTLEPGLYWLARFNDAASQWDGLDAESAMVYASEVQDNLSLVHYGGLRTTDRLYSDGFPAVFPEGVQPFMRSVYASPFLRKA</sequence>
<evidence type="ECO:0000313" key="2">
    <source>
        <dbReference type="Proteomes" id="UP000315636"/>
    </source>
</evidence>
<evidence type="ECO:0000313" key="1">
    <source>
        <dbReference type="EMBL" id="SMO48688.1"/>
    </source>
</evidence>
<reference evidence="1 2" key="1">
    <citation type="submission" date="2017-05" db="EMBL/GenBank/DDBJ databases">
        <authorList>
            <person name="Varghese N."/>
            <person name="Submissions S."/>
        </authorList>
    </citation>
    <scope>NUCLEOTIDE SEQUENCE [LARGE SCALE GENOMIC DNA]</scope>
    <source>
        <strain evidence="1 2">DSM 45474</strain>
    </source>
</reference>
<dbReference type="Proteomes" id="UP000315636">
    <property type="component" value="Unassembled WGS sequence"/>
</dbReference>
<name>A0A521BNG6_9BACL</name>
<gene>
    <name evidence="1" type="ORF">SAMN06264849_102242</name>
</gene>
<protein>
    <submittedName>
        <fullName evidence="1">Uncharacterized protein</fullName>
    </submittedName>
</protein>
<dbReference type="AlphaFoldDB" id="A0A521BNG6"/>
<dbReference type="EMBL" id="FXTI01000002">
    <property type="protein sequence ID" value="SMO48688.1"/>
    <property type="molecule type" value="Genomic_DNA"/>
</dbReference>